<accession>A0A1G2MDF2</accession>
<evidence type="ECO:0000313" key="2">
    <source>
        <dbReference type="Proteomes" id="UP000176493"/>
    </source>
</evidence>
<comment type="caution">
    <text evidence="1">The sequence shown here is derived from an EMBL/GenBank/DDBJ whole genome shotgun (WGS) entry which is preliminary data.</text>
</comment>
<reference evidence="1 2" key="1">
    <citation type="journal article" date="2016" name="Nat. Commun.">
        <title>Thousands of microbial genomes shed light on interconnected biogeochemical processes in an aquifer system.</title>
        <authorList>
            <person name="Anantharaman K."/>
            <person name="Brown C.T."/>
            <person name="Hug L.A."/>
            <person name="Sharon I."/>
            <person name="Castelle C.J."/>
            <person name="Probst A.J."/>
            <person name="Thomas B.C."/>
            <person name="Singh A."/>
            <person name="Wilkins M.J."/>
            <person name="Karaoz U."/>
            <person name="Brodie E.L."/>
            <person name="Williams K.H."/>
            <person name="Hubbard S.S."/>
            <person name="Banfield J.F."/>
        </authorList>
    </citation>
    <scope>NUCLEOTIDE SEQUENCE [LARGE SCALE GENOMIC DNA]</scope>
</reference>
<gene>
    <name evidence="1" type="ORF">A2W52_01570</name>
</gene>
<proteinExistence type="predicted"/>
<protein>
    <submittedName>
        <fullName evidence="1">Uncharacterized protein</fullName>
    </submittedName>
</protein>
<dbReference type="EMBL" id="MHRJ01000054">
    <property type="protein sequence ID" value="OHA21031.1"/>
    <property type="molecule type" value="Genomic_DNA"/>
</dbReference>
<dbReference type="AlphaFoldDB" id="A0A1G2MDF2"/>
<evidence type="ECO:0000313" key="1">
    <source>
        <dbReference type="EMBL" id="OHA21031.1"/>
    </source>
</evidence>
<dbReference type="Proteomes" id="UP000176493">
    <property type="component" value="Unassembled WGS sequence"/>
</dbReference>
<organism evidence="1 2">
    <name type="scientific">Candidatus Taylorbacteria bacterium RIFCSPHIGHO2_02_49_25</name>
    <dbReference type="NCBI Taxonomy" id="1802305"/>
    <lineage>
        <taxon>Bacteria</taxon>
        <taxon>Candidatus Tayloriibacteriota</taxon>
    </lineage>
</organism>
<name>A0A1G2MDF2_9BACT</name>
<sequence>MSFSFKSYKLLSLLFVFAFLLTTRIAAGETKLKIVERGTPFDISFVVIPASTLILEAAACDPNKVDQYYGNRNGVVTKNEVEKYNLAMDEKAKKLVLKIERALILEQVNDVNISIARLQTRIGSLKKVLAYLGSLKQSDNVVLSSVPLGYIGKTSHDTVSTVSIKCLKTSGSLENEQAIGNKELKQNDIFIGVSPQNIKDAKALEITLNTMKSSIDSAVKAALDNIKKLKAAGKKLTEKEETQMIVKSIPKLTLLPKMLSVKKLSGRSFMPIIVEDIPLYNDVWEVLPDEMDGQIMRVDFIRDNKGNKLVIGGGGWEWLNPVLSVVGFELPLYDVNLDLGSVKWPDAKIPNNFLTDLRDSSTKDIQLYEGLIKQLNSSKVNLMRRLNELSK</sequence>